<dbReference type="EMBL" id="LAVV01014304">
    <property type="protein sequence ID" value="KNZ44887.1"/>
    <property type="molecule type" value="Genomic_DNA"/>
</dbReference>
<dbReference type="Proteomes" id="UP000037035">
    <property type="component" value="Unassembled WGS sequence"/>
</dbReference>
<keyword evidence="5" id="KW-1185">Reference proteome</keyword>
<dbReference type="PANTHER" id="PTHR10366:SF579">
    <property type="entry name" value="3-BETA HYDROXYSTEROID DEHYDROGENASE_ISOMERASE FAMILY PROTEIN (AFU_ORTHOLOGUE AFUA_3G02250)"/>
    <property type="match status" value="1"/>
</dbReference>
<dbReference type="Pfam" id="PF07993">
    <property type="entry name" value="NAD_binding_4"/>
    <property type="match status" value="1"/>
</dbReference>
<proteinExistence type="inferred from homology"/>
<dbReference type="PANTHER" id="PTHR10366">
    <property type="entry name" value="NAD DEPENDENT EPIMERASE/DEHYDRATASE"/>
    <property type="match status" value="1"/>
</dbReference>
<dbReference type="AlphaFoldDB" id="A0A0L6U9E3"/>
<feature type="domain" description="Thioester reductase (TE)" evidence="3">
    <location>
        <begin position="135"/>
        <end position="296"/>
    </location>
</feature>
<dbReference type="InterPro" id="IPR036291">
    <property type="entry name" value="NAD(P)-bd_dom_sf"/>
</dbReference>
<accession>A0A0L6U9E3</accession>
<evidence type="ECO:0000256" key="2">
    <source>
        <dbReference type="ARBA" id="ARBA00023445"/>
    </source>
</evidence>
<keyword evidence="1" id="KW-0560">Oxidoreductase</keyword>
<dbReference type="InterPro" id="IPR050425">
    <property type="entry name" value="NAD(P)_dehydrat-like"/>
</dbReference>
<dbReference type="SUPFAM" id="SSF51735">
    <property type="entry name" value="NAD(P)-binding Rossmann-fold domains"/>
    <property type="match status" value="1"/>
</dbReference>
<comment type="caution">
    <text evidence="4">The sequence shown here is derived from an EMBL/GenBank/DDBJ whole genome shotgun (WGS) entry which is preliminary data.</text>
</comment>
<dbReference type="STRING" id="27349.A0A0L6U9E3"/>
<gene>
    <name evidence="4" type="ORF">VP01_872g6</name>
</gene>
<protein>
    <recommendedName>
        <fullName evidence="3">Thioester reductase (TE) domain-containing protein</fullName>
    </recommendedName>
</protein>
<organism evidence="4 5">
    <name type="scientific">Puccinia sorghi</name>
    <dbReference type="NCBI Taxonomy" id="27349"/>
    <lineage>
        <taxon>Eukaryota</taxon>
        <taxon>Fungi</taxon>
        <taxon>Dikarya</taxon>
        <taxon>Basidiomycota</taxon>
        <taxon>Pucciniomycotina</taxon>
        <taxon>Pucciniomycetes</taxon>
        <taxon>Pucciniales</taxon>
        <taxon>Pucciniaceae</taxon>
        <taxon>Puccinia</taxon>
    </lineage>
</organism>
<evidence type="ECO:0000313" key="5">
    <source>
        <dbReference type="Proteomes" id="UP000037035"/>
    </source>
</evidence>
<reference evidence="4 5" key="1">
    <citation type="submission" date="2015-08" db="EMBL/GenBank/DDBJ databases">
        <title>Next Generation Sequencing and Analysis of the Genome of Puccinia sorghi L Schw, the Causal Agent of Maize Common Rust.</title>
        <authorList>
            <person name="Rochi L."/>
            <person name="Burguener G."/>
            <person name="Darino M."/>
            <person name="Turjanski A."/>
            <person name="Kreff E."/>
            <person name="Dieguez M.J."/>
            <person name="Sacco F."/>
        </authorList>
    </citation>
    <scope>NUCLEOTIDE SEQUENCE [LARGE SCALE GENOMIC DNA]</scope>
    <source>
        <strain evidence="4 5">RO10H11247</strain>
    </source>
</reference>
<dbReference type="InterPro" id="IPR013120">
    <property type="entry name" value="FAR_NAD-bd"/>
</dbReference>
<sequence length="409" mass="44274">MVTGFALTRGPPAGYISCASQGALGSRLSGGQRPCSTVWGIGIAHTYVQGSCIPERWKEFVGELGRSMKGTFLPQLDLRKHARSSQMSDKWGAIPILGVIGTVRDAQKGNSLLALPAFSQSAKDGKIEFAVVEDISSADFGPLLSGVDAVAHTASPFHFYGQEFSDYAGPAIEGTVKILKAAQGFARIKAVVVTSSFVSVVDHTVAPEQQGGRVYSEADWLPITYEAAEASTDSALWYCASKKLAEEAAWRIKNEGAPWTLATICPPMIFGPVIHTGSLEGLNESSRQLYELFAGKTGGKVPATRFPCLSDVRDVAEAHYQAVSRTASGRFIVASGVYDNQRIVDTIRQRFPDYSKRPPVGNPGSHYRQNDVYALNSARARKELGILIREFEEIVVDTVQSYIDMEARS</sequence>
<dbReference type="GO" id="GO:0016616">
    <property type="term" value="F:oxidoreductase activity, acting on the CH-OH group of donors, NAD or NADP as acceptor"/>
    <property type="evidence" value="ECO:0007669"/>
    <property type="project" value="TreeGrafter"/>
</dbReference>
<comment type="similarity">
    <text evidence="2">Belongs to the NAD(P)-dependent epimerase/dehydratase family. Dihydroflavonol-4-reductase subfamily.</text>
</comment>
<dbReference type="VEuPathDB" id="FungiDB:VP01_872g6"/>
<dbReference type="Gene3D" id="3.40.50.720">
    <property type="entry name" value="NAD(P)-binding Rossmann-like Domain"/>
    <property type="match status" value="1"/>
</dbReference>
<evidence type="ECO:0000313" key="4">
    <source>
        <dbReference type="EMBL" id="KNZ44887.1"/>
    </source>
</evidence>
<evidence type="ECO:0000256" key="1">
    <source>
        <dbReference type="ARBA" id="ARBA00023002"/>
    </source>
</evidence>
<evidence type="ECO:0000259" key="3">
    <source>
        <dbReference type="Pfam" id="PF07993"/>
    </source>
</evidence>
<dbReference type="OrthoDB" id="2735536at2759"/>
<name>A0A0L6U9E3_9BASI</name>